<dbReference type="Pfam" id="PF04402">
    <property type="entry name" value="SIMPL"/>
    <property type="match status" value="1"/>
</dbReference>
<dbReference type="PANTHER" id="PTHR34387">
    <property type="entry name" value="SLR1258 PROTEIN"/>
    <property type="match status" value="1"/>
</dbReference>
<gene>
    <name evidence="1" type="ORF">GK047_01770</name>
</gene>
<dbReference type="InterPro" id="IPR052022">
    <property type="entry name" value="26kDa_periplasmic_antigen"/>
</dbReference>
<organism evidence="1">
    <name type="scientific">Paenibacillus sp. SYP-B3998</name>
    <dbReference type="NCBI Taxonomy" id="2678564"/>
    <lineage>
        <taxon>Bacteria</taxon>
        <taxon>Bacillati</taxon>
        <taxon>Bacillota</taxon>
        <taxon>Bacilli</taxon>
        <taxon>Bacillales</taxon>
        <taxon>Paenibacillaceae</taxon>
        <taxon>Paenibacillus</taxon>
    </lineage>
</organism>
<dbReference type="GO" id="GO:0006974">
    <property type="term" value="P:DNA damage response"/>
    <property type="evidence" value="ECO:0007669"/>
    <property type="project" value="TreeGrafter"/>
</dbReference>
<reference evidence="1" key="1">
    <citation type="submission" date="2020-02" db="EMBL/GenBank/DDBJ databases">
        <authorList>
            <person name="Shen X.-R."/>
            <person name="Zhang Y.-X."/>
        </authorList>
    </citation>
    <scope>NUCLEOTIDE SEQUENCE</scope>
    <source>
        <strain evidence="1">SYP-B3998</strain>
    </source>
</reference>
<dbReference type="AlphaFoldDB" id="A0A6G3ZRT5"/>
<protein>
    <submittedName>
        <fullName evidence="1">SIMPL domain-containing protein</fullName>
    </submittedName>
</protein>
<dbReference type="RefSeq" id="WP_163940485.1">
    <property type="nucleotide sequence ID" value="NZ_JAAIKC010000001.1"/>
</dbReference>
<dbReference type="Gene3D" id="3.30.70.2970">
    <property type="entry name" value="Protein of unknown function (DUF541), domain 2"/>
    <property type="match status" value="1"/>
</dbReference>
<evidence type="ECO:0000313" key="1">
    <source>
        <dbReference type="EMBL" id="NEW04748.1"/>
    </source>
</evidence>
<name>A0A6G3ZRT5_9BACL</name>
<dbReference type="PANTHER" id="PTHR34387:SF2">
    <property type="entry name" value="SLR1258 PROTEIN"/>
    <property type="match status" value="1"/>
</dbReference>
<dbReference type="Gene3D" id="3.30.110.170">
    <property type="entry name" value="Protein of unknown function (DUF541), domain 1"/>
    <property type="match status" value="1"/>
</dbReference>
<accession>A0A6G3ZRT5</accession>
<proteinExistence type="predicted"/>
<sequence>MYRYPGYTMPSTSPAKSPGTIEVLGEGATTVTPNQAVIVLGAITEGSVLPSTQSDNAKIITNVINSLLHLNIPREKIQTYDYDIQTQYDYQEGKQIFRGYKVTHLLQITNEVVEQTGIIVDAAVAQGANHITSISFTTSHPEFHKNAALSHAIQNAYQKAMTIAAAMGVTLLTVPSRVQEVFGAAEPTPYAASLSLKSAVTPIQTGQLTIQAKVRVWYLFAER</sequence>
<dbReference type="EMBL" id="JAAIKC010000001">
    <property type="protein sequence ID" value="NEW04748.1"/>
    <property type="molecule type" value="Genomic_DNA"/>
</dbReference>
<dbReference type="InterPro" id="IPR007497">
    <property type="entry name" value="SIMPL/DUF541"/>
</dbReference>
<comment type="caution">
    <text evidence="1">The sequence shown here is derived from an EMBL/GenBank/DDBJ whole genome shotgun (WGS) entry which is preliminary data.</text>
</comment>